<dbReference type="InterPro" id="IPR058240">
    <property type="entry name" value="rSAM_sf"/>
</dbReference>
<gene>
    <name evidence="5" type="ORF">A2W14_02240</name>
</gene>
<evidence type="ECO:0000313" key="6">
    <source>
        <dbReference type="Proteomes" id="UP000176665"/>
    </source>
</evidence>
<comment type="caution">
    <text evidence="5">The sequence shown here is derived from an EMBL/GenBank/DDBJ whole genome shotgun (WGS) entry which is preliminary data.</text>
</comment>
<reference evidence="5 6" key="1">
    <citation type="journal article" date="2016" name="Nat. Commun.">
        <title>Thousands of microbial genomes shed light on interconnected biogeochemical processes in an aquifer system.</title>
        <authorList>
            <person name="Anantharaman K."/>
            <person name="Brown C.T."/>
            <person name="Hug L.A."/>
            <person name="Sharon I."/>
            <person name="Castelle C.J."/>
            <person name="Probst A.J."/>
            <person name="Thomas B.C."/>
            <person name="Singh A."/>
            <person name="Wilkins M.J."/>
            <person name="Karaoz U."/>
            <person name="Brodie E.L."/>
            <person name="Williams K.H."/>
            <person name="Hubbard S.S."/>
            <person name="Banfield J.F."/>
        </authorList>
    </citation>
    <scope>NUCLEOTIDE SEQUENCE [LARGE SCALE GENOMIC DNA]</scope>
</reference>
<dbReference type="Gene3D" id="3.20.20.70">
    <property type="entry name" value="Aldolase class I"/>
    <property type="match status" value="1"/>
</dbReference>
<name>A0A1F5YRI2_9BACT</name>
<dbReference type="STRING" id="1798371.A2W14_02240"/>
<keyword evidence="3" id="KW-0479">Metal-binding</keyword>
<dbReference type="InterPro" id="IPR013785">
    <property type="entry name" value="Aldolase_TIM"/>
</dbReference>
<dbReference type="PANTHER" id="PTHR37418:SF2">
    <property type="entry name" value="3-KETO-5-AMINOHEXANOATE CLEAVAGE ENZYME"/>
    <property type="match status" value="1"/>
</dbReference>
<evidence type="ECO:0000256" key="4">
    <source>
        <dbReference type="ARBA" id="ARBA00022833"/>
    </source>
</evidence>
<dbReference type="GO" id="GO:0043720">
    <property type="term" value="F:3-keto-5-aminohexanoate cleavage activity"/>
    <property type="evidence" value="ECO:0007669"/>
    <property type="project" value="InterPro"/>
</dbReference>
<evidence type="ECO:0000256" key="2">
    <source>
        <dbReference type="ARBA" id="ARBA00022679"/>
    </source>
</evidence>
<dbReference type="InterPro" id="IPR008567">
    <property type="entry name" value="BKACE"/>
</dbReference>
<comment type="cofactor">
    <cofactor evidence="1">
        <name>Zn(2+)</name>
        <dbReference type="ChEBI" id="CHEBI:29105"/>
    </cofactor>
</comment>
<accession>A0A1F5YRI2</accession>
<dbReference type="PANTHER" id="PTHR37418">
    <property type="entry name" value="3-KETO-5-AMINOHEXANOATE CLEAVAGE ENZYME-RELATED"/>
    <property type="match status" value="1"/>
</dbReference>
<dbReference type="GO" id="GO:0046872">
    <property type="term" value="F:metal ion binding"/>
    <property type="evidence" value="ECO:0007669"/>
    <property type="project" value="UniProtKB-KW"/>
</dbReference>
<dbReference type="SUPFAM" id="SSF102114">
    <property type="entry name" value="Radical SAM enzymes"/>
    <property type="match status" value="1"/>
</dbReference>
<dbReference type="AlphaFoldDB" id="A0A1F5YRI2"/>
<evidence type="ECO:0000256" key="3">
    <source>
        <dbReference type="ARBA" id="ARBA00022723"/>
    </source>
</evidence>
<protein>
    <recommendedName>
        <fullName evidence="7">3-keto-5-aminohexanoate cleavage protein</fullName>
    </recommendedName>
</protein>
<dbReference type="Proteomes" id="UP000176665">
    <property type="component" value="Unassembled WGS sequence"/>
</dbReference>
<dbReference type="Pfam" id="PF05853">
    <property type="entry name" value="BKACE"/>
    <property type="match status" value="1"/>
</dbReference>
<organism evidence="5 6">
    <name type="scientific">Candidatus Gottesmanbacteria bacterium RBG_16_37_8</name>
    <dbReference type="NCBI Taxonomy" id="1798371"/>
    <lineage>
        <taxon>Bacteria</taxon>
        <taxon>Candidatus Gottesmaniibacteriota</taxon>
    </lineage>
</organism>
<evidence type="ECO:0000313" key="5">
    <source>
        <dbReference type="EMBL" id="OGG02725.1"/>
    </source>
</evidence>
<dbReference type="EMBL" id="MFJA01000054">
    <property type="protein sequence ID" value="OGG02725.1"/>
    <property type="molecule type" value="Genomic_DNA"/>
</dbReference>
<proteinExistence type="predicted"/>
<sequence length="277" mass="31312">MINEPLIINVCLTGNVPTYEDNPHVPLSAAEIIKDAKEVIKTGATFLHLHARDKNGKPTYDKKVFSKIIEGIRKINDKVIICVSTSGRIFRDFDKRTQVLELTNGVKPDFASLTLGSFNFPKEECINSPETIRLMAQMMKEKNILPEWEIFEPGMLHYGQYLTDKGFLDQPKWINIFLGSLGTSPFTKEAVNLYLSMLKPNFRFALTGVGRFQYDANLTSLDLGGHVRVGLEDSFFMDKEKKDTATNVRLVTRIVKAAKDKGRKIADINLTRKLLLS</sequence>
<evidence type="ECO:0000256" key="1">
    <source>
        <dbReference type="ARBA" id="ARBA00001947"/>
    </source>
</evidence>
<keyword evidence="2" id="KW-0808">Transferase</keyword>
<evidence type="ECO:0008006" key="7">
    <source>
        <dbReference type="Google" id="ProtNLM"/>
    </source>
</evidence>
<keyword evidence="4" id="KW-0862">Zinc</keyword>